<dbReference type="GO" id="GO:0008168">
    <property type="term" value="F:methyltransferase activity"/>
    <property type="evidence" value="ECO:0007669"/>
    <property type="project" value="UniProtKB-KW"/>
</dbReference>
<proteinExistence type="predicted"/>
<dbReference type="InterPro" id="IPR041698">
    <property type="entry name" value="Methyltransf_25"/>
</dbReference>
<accession>A0A7I9VPR2</accession>
<reference evidence="3" key="1">
    <citation type="journal article" date="2020" name="Appl. Environ. Microbiol.">
        <title>Diazotrophic Anaeromyxobacter Isolates from Soils.</title>
        <authorList>
            <person name="Masuda Y."/>
            <person name="Yamanaka H."/>
            <person name="Xu Z.X."/>
            <person name="Shiratori Y."/>
            <person name="Aono T."/>
            <person name="Amachi S."/>
            <person name="Senoo K."/>
            <person name="Itoh H."/>
        </authorList>
    </citation>
    <scope>NUCLEOTIDE SEQUENCE [LARGE SCALE GENOMIC DNA]</scope>
    <source>
        <strain evidence="3">R267</strain>
    </source>
</reference>
<dbReference type="GO" id="GO:0032259">
    <property type="term" value="P:methylation"/>
    <property type="evidence" value="ECO:0007669"/>
    <property type="project" value="UniProtKB-KW"/>
</dbReference>
<dbReference type="Proteomes" id="UP000503640">
    <property type="component" value="Unassembled WGS sequence"/>
</dbReference>
<gene>
    <name evidence="2" type="ORF">AMYX_31470</name>
</gene>
<sequence length="221" mass="24072">MPDDEPALAAQRQHWERTFAARAGMFGSDASAPARAAALAFREAGLRTVLELGGGQGRDSVFLAASGFEVHALDYAQAGVAAIQRAAEAAGVARRLTAAQHDVREPLPAADGAFDACYAHMLFCMALTTRELLALSREVLRVLRPGGLCVYTVRNTSDPDFGRGVHRGEALYENQGFIVHFFDRAKVERLAAGYELLGVEEFEEGALPRRLFRVTLRMPLR</sequence>
<dbReference type="Gene3D" id="3.40.50.150">
    <property type="entry name" value="Vaccinia Virus protein VP39"/>
    <property type="match status" value="1"/>
</dbReference>
<name>A0A7I9VPR2_9BACT</name>
<dbReference type="SUPFAM" id="SSF53335">
    <property type="entry name" value="S-adenosyl-L-methionine-dependent methyltransferases"/>
    <property type="match status" value="1"/>
</dbReference>
<dbReference type="EMBL" id="BJTG01000007">
    <property type="protein sequence ID" value="GEJ58406.1"/>
    <property type="molecule type" value="Genomic_DNA"/>
</dbReference>
<evidence type="ECO:0000259" key="1">
    <source>
        <dbReference type="Pfam" id="PF13649"/>
    </source>
</evidence>
<keyword evidence="2" id="KW-0808">Transferase</keyword>
<protein>
    <submittedName>
        <fullName evidence="2">SAM-dependent methyltransferase</fullName>
    </submittedName>
</protein>
<dbReference type="AlphaFoldDB" id="A0A7I9VPR2"/>
<evidence type="ECO:0000313" key="2">
    <source>
        <dbReference type="EMBL" id="GEJ58406.1"/>
    </source>
</evidence>
<keyword evidence="3" id="KW-1185">Reference proteome</keyword>
<dbReference type="CDD" id="cd02440">
    <property type="entry name" value="AdoMet_MTases"/>
    <property type="match status" value="1"/>
</dbReference>
<dbReference type="RefSeq" id="WP_176066914.1">
    <property type="nucleotide sequence ID" value="NZ_BJTG01000007.1"/>
</dbReference>
<dbReference type="Pfam" id="PF13649">
    <property type="entry name" value="Methyltransf_25"/>
    <property type="match status" value="1"/>
</dbReference>
<keyword evidence="2" id="KW-0489">Methyltransferase</keyword>
<feature type="domain" description="Methyltransferase" evidence="1">
    <location>
        <begin position="49"/>
        <end position="147"/>
    </location>
</feature>
<comment type="caution">
    <text evidence="2">The sequence shown here is derived from an EMBL/GenBank/DDBJ whole genome shotgun (WGS) entry which is preliminary data.</text>
</comment>
<dbReference type="InterPro" id="IPR029063">
    <property type="entry name" value="SAM-dependent_MTases_sf"/>
</dbReference>
<evidence type="ECO:0000313" key="3">
    <source>
        <dbReference type="Proteomes" id="UP000503640"/>
    </source>
</evidence>
<organism evidence="2 3">
    <name type="scientific">Anaeromyxobacter diazotrophicus</name>
    <dbReference type="NCBI Taxonomy" id="2590199"/>
    <lineage>
        <taxon>Bacteria</taxon>
        <taxon>Pseudomonadati</taxon>
        <taxon>Myxococcota</taxon>
        <taxon>Myxococcia</taxon>
        <taxon>Myxococcales</taxon>
        <taxon>Cystobacterineae</taxon>
        <taxon>Anaeromyxobacteraceae</taxon>
        <taxon>Anaeromyxobacter</taxon>
    </lineage>
</organism>